<dbReference type="SUPFAM" id="SSF55961">
    <property type="entry name" value="Bet v1-like"/>
    <property type="match status" value="1"/>
</dbReference>
<dbReference type="RefSeq" id="WP_076523330.1">
    <property type="nucleotide sequence ID" value="NZ_CP048103.1"/>
</dbReference>
<reference evidence="4" key="1">
    <citation type="submission" date="2017-01" db="EMBL/GenBank/DDBJ databases">
        <authorList>
            <person name="Varghese N."/>
            <person name="Submissions S."/>
        </authorList>
    </citation>
    <scope>NUCLEOTIDE SEQUENCE [LARGE SCALE GENOMIC DNA]</scope>
    <source>
        <strain evidence="4">DSM 45196</strain>
    </source>
</reference>
<dbReference type="OrthoDB" id="118413at2"/>
<evidence type="ECO:0000256" key="1">
    <source>
        <dbReference type="ARBA" id="ARBA00006817"/>
    </source>
</evidence>
<comment type="similarity">
    <text evidence="1">Belongs to the AHA1 family.</text>
</comment>
<name>A0A1N7J4F1_9BACL</name>
<evidence type="ECO:0000313" key="4">
    <source>
        <dbReference type="Proteomes" id="UP000186795"/>
    </source>
</evidence>
<dbReference type="Proteomes" id="UP000186795">
    <property type="component" value="Unassembled WGS sequence"/>
</dbReference>
<sequence length="174" mass="19960">MANRATNKLLSKVEGRELVLERVFDAPRDLVFEAFAKAEHLMRWFGTEGWPLTVCNIDFRPGGVWHYCMKCDDESQEHFGQESWGRAVFNEIVEPERIVYTDAFSDAEGNINENMPEARITLDFVEQDGKTKLISRTQYATEEAVKSVLDMGVIQGITQTWDQLADFLAEFQSK</sequence>
<evidence type="ECO:0000313" key="3">
    <source>
        <dbReference type="EMBL" id="SIS44127.1"/>
    </source>
</evidence>
<dbReference type="EMBL" id="FTOD01000001">
    <property type="protein sequence ID" value="SIS44127.1"/>
    <property type="molecule type" value="Genomic_DNA"/>
</dbReference>
<dbReference type="Gene3D" id="3.30.530.20">
    <property type="match status" value="1"/>
</dbReference>
<proteinExistence type="inferred from homology"/>
<dbReference type="Pfam" id="PF08327">
    <property type="entry name" value="AHSA1"/>
    <property type="match status" value="1"/>
</dbReference>
<evidence type="ECO:0000259" key="2">
    <source>
        <dbReference type="Pfam" id="PF08327"/>
    </source>
</evidence>
<dbReference type="AlphaFoldDB" id="A0A1N7J4F1"/>
<feature type="domain" description="Activator of Hsp90 ATPase homologue 1/2-like C-terminal" evidence="2">
    <location>
        <begin position="25"/>
        <end position="168"/>
    </location>
</feature>
<dbReference type="InterPro" id="IPR013538">
    <property type="entry name" value="ASHA1/2-like_C"/>
</dbReference>
<accession>A0A1N7J4F1</accession>
<keyword evidence="4" id="KW-1185">Reference proteome</keyword>
<dbReference type="InterPro" id="IPR023393">
    <property type="entry name" value="START-like_dom_sf"/>
</dbReference>
<gene>
    <name evidence="3" type="ORF">SAMN05421790_101699</name>
</gene>
<protein>
    <submittedName>
        <fullName evidence="3">Uncharacterized conserved protein YndB, AHSA1/START domain</fullName>
    </submittedName>
</protein>
<organism evidence="3 4">
    <name type="scientific">Kroppenstedtia eburnea</name>
    <dbReference type="NCBI Taxonomy" id="714067"/>
    <lineage>
        <taxon>Bacteria</taxon>
        <taxon>Bacillati</taxon>
        <taxon>Bacillota</taxon>
        <taxon>Bacilli</taxon>
        <taxon>Bacillales</taxon>
        <taxon>Thermoactinomycetaceae</taxon>
        <taxon>Kroppenstedtia</taxon>
    </lineage>
</organism>